<evidence type="ECO:0000259" key="2">
    <source>
        <dbReference type="Pfam" id="PF00589"/>
    </source>
</evidence>
<feature type="domain" description="Tyr recombinase" evidence="2">
    <location>
        <begin position="602"/>
        <end position="691"/>
    </location>
</feature>
<dbReference type="InterPro" id="IPR011010">
    <property type="entry name" value="DNA_brk_join_enz"/>
</dbReference>
<dbReference type="EMBL" id="POSM01000009">
    <property type="protein sequence ID" value="PNI01216.1"/>
    <property type="molecule type" value="Genomic_DNA"/>
</dbReference>
<proteinExistence type="predicted"/>
<dbReference type="Pfam" id="PF00589">
    <property type="entry name" value="Phage_integrase"/>
    <property type="match status" value="1"/>
</dbReference>
<sequence length="859" mass="99732">MKTNEYRKLLNDWWNALTDEDKKLVPISRNSVDLWALFKVTDTTRYYTLRSFLKKEINQINEELTGLGVIVSESVRNEMTVKFMRDFVSQCEANPDLLWDVEFSGRQRQMHSKELDDYIDTFGLVSRTYLSNKLSCKVNDLELPDMLALREQLNQLLLKHGVSLPYQQIKGSSHSVAYDLNHRRLFLQWEKSLTNEEKLELPMFGKVIDKKSFSHVIPPERSNILYPLLKAEYQRFSKEVFDLKGMNYQTVKEREESRKDKALARDDSKHEAFVKLRDKTLTSISDFDSNKSGYADVQHAFAIASLKAESDSGISNYLHGYSYYCEFLASKDIPAESSFRECFEPCSLREFKEFLGNKITKEKLQTATANTILSSLRMTLDKLKSIRNFDFNYLPADGFEIVRSSLRYKPYSPHERAQLRNMFEQELALAEKKLIPYQKLDQDNADLTDPKIQARIMFEECCDCLPVYNGDIAYQGNTAQQNKFLNFVATRRLSLVELYEEWGVLTRRVLSRNVGIYVLKMAQILGMNLDPILDLELSDYQERHPLTNKPCLTYWKERSTGEKMIHLDLFHADLKWLSVSQKDFVANLFKDVKKLTSEVRKYAPSELKNRLFINFGTKVKALSFNDMSALYAELVDKYQLTDDHDEPLLLTTTRFRPTLVSDLIDAGVSLREIQYLLGHDSLYTTIKYIEQLDFDRVMRDKVRKALDDIYSNAVLKSKKNKKTSTAKQRKYDDSQIIMKTPLGGCKNIFDPPDFIKKSSMYVKGKPCSQYNKCLPCENVMLTEIHLPELFAMQRDYLASLEREDVVNTPYHVVVLENLALLDDILDPETSEFEEDILNKAKNDSLFIETTILDSWGSSL</sequence>
<keyword evidence="1" id="KW-0233">DNA recombination</keyword>
<evidence type="ECO:0000256" key="1">
    <source>
        <dbReference type="ARBA" id="ARBA00023172"/>
    </source>
</evidence>
<accession>A0ABX4WBW7</accession>
<dbReference type="RefSeq" id="WP_102968264.1">
    <property type="nucleotide sequence ID" value="NZ_POSM01000009.1"/>
</dbReference>
<dbReference type="Gene3D" id="1.10.443.10">
    <property type="entry name" value="Intergrase catalytic core"/>
    <property type="match status" value="1"/>
</dbReference>
<protein>
    <recommendedName>
        <fullName evidence="2">Tyr recombinase domain-containing protein</fullName>
    </recommendedName>
</protein>
<dbReference type="InterPro" id="IPR013762">
    <property type="entry name" value="Integrase-like_cat_sf"/>
</dbReference>
<evidence type="ECO:0000313" key="4">
    <source>
        <dbReference type="Proteomes" id="UP000236547"/>
    </source>
</evidence>
<dbReference type="Proteomes" id="UP000236547">
    <property type="component" value="Unassembled WGS sequence"/>
</dbReference>
<dbReference type="SUPFAM" id="SSF56349">
    <property type="entry name" value="DNA breaking-rejoining enzymes"/>
    <property type="match status" value="1"/>
</dbReference>
<gene>
    <name evidence="3" type="ORF">C1O25_08260</name>
</gene>
<dbReference type="InterPro" id="IPR002104">
    <property type="entry name" value="Integrase_catalytic"/>
</dbReference>
<comment type="caution">
    <text evidence="3">The sequence shown here is derived from an EMBL/GenBank/DDBJ whole genome shotgun (WGS) entry which is preliminary data.</text>
</comment>
<evidence type="ECO:0000313" key="3">
    <source>
        <dbReference type="EMBL" id="PNI01216.1"/>
    </source>
</evidence>
<reference evidence="3 4" key="1">
    <citation type="submission" date="2018-01" db="EMBL/GenBank/DDBJ databases">
        <title>Draft genome sequences of six Vibrio diazotrophicus strains isolated from deep-sea sediments of the Baltic Sea.</title>
        <authorList>
            <person name="Castillo D."/>
            <person name="Vandieken V."/>
            <person name="Chiang O."/>
            <person name="Middelboe M."/>
        </authorList>
    </citation>
    <scope>NUCLEOTIDE SEQUENCE [LARGE SCALE GENOMIC DNA]</scope>
    <source>
        <strain evidence="3 4">65.10M</strain>
    </source>
</reference>
<name>A0ABX4WBW7_VIBDI</name>
<keyword evidence="4" id="KW-1185">Reference proteome</keyword>
<organism evidence="3 4">
    <name type="scientific">Vibrio diazotrophicus</name>
    <dbReference type="NCBI Taxonomy" id="685"/>
    <lineage>
        <taxon>Bacteria</taxon>
        <taxon>Pseudomonadati</taxon>
        <taxon>Pseudomonadota</taxon>
        <taxon>Gammaproteobacteria</taxon>
        <taxon>Vibrionales</taxon>
        <taxon>Vibrionaceae</taxon>
        <taxon>Vibrio</taxon>
    </lineage>
</organism>